<proteinExistence type="predicted"/>
<reference evidence="1 2" key="1">
    <citation type="submission" date="2024-01" db="EMBL/GenBank/DDBJ databases">
        <title>Genome assemblies of Stephania.</title>
        <authorList>
            <person name="Yang L."/>
        </authorList>
    </citation>
    <scope>NUCLEOTIDE SEQUENCE [LARGE SCALE GENOMIC DNA]</scope>
    <source>
        <strain evidence="1">QJT</strain>
        <tissue evidence="1">Leaf</tissue>
    </source>
</reference>
<accession>A0AAP0I849</accession>
<gene>
    <name evidence="1" type="ORF">Sjap_018504</name>
</gene>
<evidence type="ECO:0000313" key="1">
    <source>
        <dbReference type="EMBL" id="KAK9110444.1"/>
    </source>
</evidence>
<comment type="caution">
    <text evidence="1">The sequence shown here is derived from an EMBL/GenBank/DDBJ whole genome shotgun (WGS) entry which is preliminary data.</text>
</comment>
<dbReference type="Proteomes" id="UP001417504">
    <property type="component" value="Unassembled WGS sequence"/>
</dbReference>
<dbReference type="AlphaFoldDB" id="A0AAP0I849"/>
<name>A0AAP0I849_9MAGN</name>
<protein>
    <submittedName>
        <fullName evidence="1">Uncharacterized protein</fullName>
    </submittedName>
</protein>
<dbReference type="EMBL" id="JBBNAE010000007">
    <property type="protein sequence ID" value="KAK9110444.1"/>
    <property type="molecule type" value="Genomic_DNA"/>
</dbReference>
<organism evidence="1 2">
    <name type="scientific">Stephania japonica</name>
    <dbReference type="NCBI Taxonomy" id="461633"/>
    <lineage>
        <taxon>Eukaryota</taxon>
        <taxon>Viridiplantae</taxon>
        <taxon>Streptophyta</taxon>
        <taxon>Embryophyta</taxon>
        <taxon>Tracheophyta</taxon>
        <taxon>Spermatophyta</taxon>
        <taxon>Magnoliopsida</taxon>
        <taxon>Ranunculales</taxon>
        <taxon>Menispermaceae</taxon>
        <taxon>Menispermoideae</taxon>
        <taxon>Cissampelideae</taxon>
        <taxon>Stephania</taxon>
    </lineage>
</organism>
<sequence length="86" mass="10139">MTLRLGGIHLYINTYYSYIFCMWNKIPILFCKVIQISLSHKKKKKKPMVMVGAAQSKMKNSMTYWHLGEKSKRSIPQLSFLDLLRL</sequence>
<keyword evidence="2" id="KW-1185">Reference proteome</keyword>
<evidence type="ECO:0000313" key="2">
    <source>
        <dbReference type="Proteomes" id="UP001417504"/>
    </source>
</evidence>